<feature type="domain" description="ABM" evidence="1">
    <location>
        <begin position="3"/>
        <end position="92"/>
    </location>
</feature>
<dbReference type="GO" id="GO:0004497">
    <property type="term" value="F:monooxygenase activity"/>
    <property type="evidence" value="ECO:0007669"/>
    <property type="project" value="UniProtKB-KW"/>
</dbReference>
<dbReference type="SUPFAM" id="SSF54909">
    <property type="entry name" value="Dimeric alpha+beta barrel"/>
    <property type="match status" value="1"/>
</dbReference>
<reference evidence="3" key="1">
    <citation type="submission" date="2018-11" db="EMBL/GenBank/DDBJ databases">
        <title>Rhizobium chutanense sp. nov., isolated from root nodules of Phaseolus vulgaris in China.</title>
        <authorList>
            <person name="Huo Y."/>
        </authorList>
    </citation>
    <scope>NUCLEOTIDE SEQUENCE [LARGE SCALE GENOMIC DNA]</scope>
    <source>
        <strain evidence="3">CCBAU 65647</strain>
    </source>
</reference>
<evidence type="ECO:0000259" key="1">
    <source>
        <dbReference type="PROSITE" id="PS51725"/>
    </source>
</evidence>
<evidence type="ECO:0000313" key="3">
    <source>
        <dbReference type="Proteomes" id="UP000278823"/>
    </source>
</evidence>
<dbReference type="RefSeq" id="WP_126919136.1">
    <property type="nucleotide sequence ID" value="NZ_ML133686.1"/>
</dbReference>
<comment type="caution">
    <text evidence="2">The sequence shown here is derived from an EMBL/GenBank/DDBJ whole genome shotgun (WGS) entry which is preliminary data.</text>
</comment>
<sequence length="95" mass="10401">MSILLTIAFEAKPDKLTAFLELLATVKAELPGTAGCEDIRILQNIDEPTSVSLIETWGSRVEYQAHVEAIVANGGWDHVMSHLASPPVSFYFQEA</sequence>
<organism evidence="2 3">
    <name type="scientific">Rhizobium vallis</name>
    <dbReference type="NCBI Taxonomy" id="634290"/>
    <lineage>
        <taxon>Bacteria</taxon>
        <taxon>Pseudomonadati</taxon>
        <taxon>Pseudomonadota</taxon>
        <taxon>Alphaproteobacteria</taxon>
        <taxon>Hyphomicrobiales</taxon>
        <taxon>Rhizobiaceae</taxon>
        <taxon>Rhizobium/Agrobacterium group</taxon>
        <taxon>Rhizobium</taxon>
    </lineage>
</organism>
<keyword evidence="2" id="KW-0560">Oxidoreductase</keyword>
<dbReference type="OrthoDB" id="287932at2"/>
<gene>
    <name evidence="2" type="ORF">EFQ99_02850</name>
</gene>
<keyword evidence="2" id="KW-0503">Monooxygenase</keyword>
<evidence type="ECO:0000313" key="2">
    <source>
        <dbReference type="EMBL" id="RUM27154.1"/>
    </source>
</evidence>
<dbReference type="EMBL" id="RJTH01000001">
    <property type="protein sequence ID" value="RUM27154.1"/>
    <property type="molecule type" value="Genomic_DNA"/>
</dbReference>
<dbReference type="AlphaFoldDB" id="A0A3S0RCZ9"/>
<keyword evidence="3" id="KW-1185">Reference proteome</keyword>
<dbReference type="Gene3D" id="3.30.70.100">
    <property type="match status" value="1"/>
</dbReference>
<accession>A0A3S0RCZ9</accession>
<dbReference type="Proteomes" id="UP000278823">
    <property type="component" value="Unassembled WGS sequence"/>
</dbReference>
<dbReference type="Pfam" id="PF03992">
    <property type="entry name" value="ABM"/>
    <property type="match status" value="1"/>
</dbReference>
<proteinExistence type="predicted"/>
<dbReference type="InterPro" id="IPR007138">
    <property type="entry name" value="ABM_dom"/>
</dbReference>
<name>A0A3S0RCZ9_9HYPH</name>
<dbReference type="InterPro" id="IPR011008">
    <property type="entry name" value="Dimeric_a/b-barrel"/>
</dbReference>
<protein>
    <submittedName>
        <fullName evidence="2">Antibiotic biosynthesis monooxygenase</fullName>
    </submittedName>
</protein>
<dbReference type="PROSITE" id="PS51725">
    <property type="entry name" value="ABM"/>
    <property type="match status" value="1"/>
</dbReference>